<protein>
    <submittedName>
        <fullName evidence="1">Uncharacterized protein</fullName>
    </submittedName>
</protein>
<dbReference type="SUPFAM" id="SSF49265">
    <property type="entry name" value="Fibronectin type III"/>
    <property type="match status" value="1"/>
</dbReference>
<dbReference type="InterPro" id="IPR036116">
    <property type="entry name" value="FN3_sf"/>
</dbReference>
<reference evidence="1 2" key="1">
    <citation type="submission" date="2022-05" db="EMBL/GenBank/DDBJ databases">
        <authorList>
            <consortium name="Genoscope - CEA"/>
            <person name="William W."/>
        </authorList>
    </citation>
    <scope>NUCLEOTIDE SEQUENCE [LARGE SCALE GENOMIC DNA]</scope>
</reference>
<gene>
    <name evidence="1" type="ORF">PEVE_00041609</name>
</gene>
<accession>A0ABN8PFL3</accession>
<sequence>QIPDFQQCNETCDQLATLANSNVTLVPPTPNPPLLLSSEYFEFTLQWTEYSQRYNDSPVIFVLEVKRHENISDPASFLPVIKKYHTTKNPTFKIPQDFVTKTNFSFRLAAIAFRGTSNFSSPSPLYTTNSTCESGQDSLGNPTPCPVFNVRVIFNATEVPFGAPRIAATLSWDYPPDAHVRLKETGGLNIEVFLSTVANISAELRSACQHPGNVLHLDAGHIDVSTPRSSESLVLRPQEKLYFGCPYDVKTALVDFADATL</sequence>
<feature type="non-terminal residue" evidence="1">
    <location>
        <position position="261"/>
    </location>
</feature>
<comment type="caution">
    <text evidence="1">The sequence shown here is derived from an EMBL/GenBank/DDBJ whole genome shotgun (WGS) entry which is preliminary data.</text>
</comment>
<evidence type="ECO:0000313" key="1">
    <source>
        <dbReference type="EMBL" id="CAH3140168.1"/>
    </source>
</evidence>
<feature type="non-terminal residue" evidence="1">
    <location>
        <position position="1"/>
    </location>
</feature>
<proteinExistence type="predicted"/>
<name>A0ABN8PFL3_9CNID</name>
<dbReference type="EMBL" id="CALNXI010000797">
    <property type="protein sequence ID" value="CAH3140168.1"/>
    <property type="molecule type" value="Genomic_DNA"/>
</dbReference>
<organism evidence="1 2">
    <name type="scientific">Porites evermanni</name>
    <dbReference type="NCBI Taxonomy" id="104178"/>
    <lineage>
        <taxon>Eukaryota</taxon>
        <taxon>Metazoa</taxon>
        <taxon>Cnidaria</taxon>
        <taxon>Anthozoa</taxon>
        <taxon>Hexacorallia</taxon>
        <taxon>Scleractinia</taxon>
        <taxon>Fungiina</taxon>
        <taxon>Poritidae</taxon>
        <taxon>Porites</taxon>
    </lineage>
</organism>
<evidence type="ECO:0000313" key="2">
    <source>
        <dbReference type="Proteomes" id="UP001159427"/>
    </source>
</evidence>
<dbReference type="Proteomes" id="UP001159427">
    <property type="component" value="Unassembled WGS sequence"/>
</dbReference>
<keyword evidence="2" id="KW-1185">Reference proteome</keyword>